<name>A0A7G9T5Q2_9LACO</name>
<evidence type="ECO:0000256" key="1">
    <source>
        <dbReference type="SAM" id="MobiDB-lite"/>
    </source>
</evidence>
<feature type="region of interest" description="Disordered" evidence="1">
    <location>
        <begin position="75"/>
        <end position="138"/>
    </location>
</feature>
<gene>
    <name evidence="3" type="ORF">H9L19_00535</name>
</gene>
<reference evidence="3 4" key="1">
    <citation type="submission" date="2020-08" db="EMBL/GenBank/DDBJ databases">
        <title>Genome sequence of Weissella diestrammenae KACC 16890T.</title>
        <authorList>
            <person name="Hyun D.-W."/>
            <person name="Bae J.-W."/>
        </authorList>
    </citation>
    <scope>NUCLEOTIDE SEQUENCE [LARGE SCALE GENOMIC DNA]</scope>
    <source>
        <strain evidence="3 4">KACC 16890</strain>
    </source>
</reference>
<evidence type="ECO:0000313" key="4">
    <source>
        <dbReference type="Proteomes" id="UP000515800"/>
    </source>
</evidence>
<keyword evidence="2" id="KW-0812">Transmembrane</keyword>
<dbReference type="KEGG" id="wdi:H9L19_00535"/>
<keyword evidence="2" id="KW-1133">Transmembrane helix</keyword>
<protein>
    <submittedName>
        <fullName evidence="3">LysM peptidoglycan-binding domain-containing protein</fullName>
    </submittedName>
</protein>
<dbReference type="EMBL" id="CP060724">
    <property type="protein sequence ID" value="QNN75427.1"/>
    <property type="molecule type" value="Genomic_DNA"/>
</dbReference>
<keyword evidence="4" id="KW-1185">Reference proteome</keyword>
<keyword evidence="2" id="KW-0472">Membrane</keyword>
<evidence type="ECO:0000313" key="3">
    <source>
        <dbReference type="EMBL" id="QNN75427.1"/>
    </source>
</evidence>
<proteinExistence type="predicted"/>
<dbReference type="Proteomes" id="UP000515800">
    <property type="component" value="Chromosome"/>
</dbReference>
<feature type="compositionally biased region" description="Basic and acidic residues" evidence="1">
    <location>
        <begin position="99"/>
        <end position="130"/>
    </location>
</feature>
<accession>A0A7G9T5Q2</accession>
<sequence length="186" mass="20185">MSQQDPNQEKPWDASFEEQDVVKKYSRTANRKKTKRVSLVVGLLLTIILILSFIPVFNYLKELNKPAQTTAVASLSENSTTTSTSKVEKNNSSSKKAASKKDEAKKAASEKAASEKAASEKAASDSEKAASEAAQNTVKLELPSGRPTLFGFAAEHNVSVSDLYNLNPGLTADNYTSWIGKDVKIK</sequence>
<feature type="compositionally biased region" description="Low complexity" evidence="1">
    <location>
        <begin position="75"/>
        <end position="96"/>
    </location>
</feature>
<dbReference type="RefSeq" id="WP_187529260.1">
    <property type="nucleotide sequence ID" value="NZ_CP060724.1"/>
</dbReference>
<dbReference type="AlphaFoldDB" id="A0A7G9T5Q2"/>
<organism evidence="3 4">
    <name type="scientific">Weissella diestrammenae</name>
    <dbReference type="NCBI Taxonomy" id="1162633"/>
    <lineage>
        <taxon>Bacteria</taxon>
        <taxon>Bacillati</taxon>
        <taxon>Bacillota</taxon>
        <taxon>Bacilli</taxon>
        <taxon>Lactobacillales</taxon>
        <taxon>Lactobacillaceae</taxon>
        <taxon>Weissella</taxon>
    </lineage>
</organism>
<feature type="transmembrane region" description="Helical" evidence="2">
    <location>
        <begin position="37"/>
        <end position="60"/>
    </location>
</feature>
<evidence type="ECO:0000256" key="2">
    <source>
        <dbReference type="SAM" id="Phobius"/>
    </source>
</evidence>